<dbReference type="Gene3D" id="3.40.640.10">
    <property type="entry name" value="Type I PLP-dependent aspartate aminotransferase-like (Major domain)"/>
    <property type="match status" value="1"/>
</dbReference>
<reference evidence="6 9" key="2">
    <citation type="submission" date="2022-05" db="EMBL/GenBank/DDBJ databases">
        <title>Genome Sequencing of Bee-Associated Microbes.</title>
        <authorList>
            <person name="Dunlap C."/>
        </authorList>
    </citation>
    <scope>NUCLEOTIDE SEQUENCE [LARGE SCALE GENOMIC DNA]</scope>
    <source>
        <strain evidence="6 9">NRRL B-23120</strain>
    </source>
</reference>
<evidence type="ECO:0000256" key="2">
    <source>
        <dbReference type="ARBA" id="ARBA00022576"/>
    </source>
</evidence>
<accession>A0A410WT83</accession>
<dbReference type="InterPro" id="IPR015421">
    <property type="entry name" value="PyrdxlP-dep_Trfase_major"/>
</dbReference>
<evidence type="ECO:0000313" key="9">
    <source>
        <dbReference type="Proteomes" id="UP001527202"/>
    </source>
</evidence>
<comment type="similarity">
    <text evidence="4">Belongs to the class-I pyridoxal-phosphate-dependent aminotransferase family.</text>
</comment>
<comment type="cofactor">
    <cofactor evidence="1 4">
        <name>pyridoxal 5'-phosphate</name>
        <dbReference type="ChEBI" id="CHEBI:597326"/>
    </cofactor>
</comment>
<keyword evidence="9" id="KW-1185">Reference proteome</keyword>
<reference evidence="7 8" key="1">
    <citation type="submission" date="2018-01" db="EMBL/GenBank/DDBJ databases">
        <title>The whole genome sequencing and assembly of Paenibacillus chitinolyticus KCCM 41400 strain.</title>
        <authorList>
            <person name="Kim J.-Y."/>
            <person name="Park M.-K."/>
            <person name="Lee Y.-J."/>
            <person name="Yi H."/>
            <person name="Bahn Y.-S."/>
            <person name="Kim J.F."/>
            <person name="Lee D.-W."/>
        </authorList>
    </citation>
    <scope>NUCLEOTIDE SEQUENCE [LARGE SCALE GENOMIC DNA]</scope>
    <source>
        <strain evidence="7 8">KCCM 41400</strain>
    </source>
</reference>
<dbReference type="Gene3D" id="3.90.1150.10">
    <property type="entry name" value="Aspartate Aminotransferase, domain 1"/>
    <property type="match status" value="1"/>
</dbReference>
<evidence type="ECO:0000313" key="6">
    <source>
        <dbReference type="EMBL" id="MCY9595813.1"/>
    </source>
</evidence>
<dbReference type="CDD" id="cd00609">
    <property type="entry name" value="AAT_like"/>
    <property type="match status" value="1"/>
</dbReference>
<dbReference type="KEGG" id="pchi:PC41400_07755"/>
<feature type="domain" description="Aminotransferase class I/classII large" evidence="5">
    <location>
        <begin position="49"/>
        <end position="396"/>
    </location>
</feature>
<evidence type="ECO:0000256" key="4">
    <source>
        <dbReference type="RuleBase" id="RU000481"/>
    </source>
</evidence>
<dbReference type="PROSITE" id="PS00105">
    <property type="entry name" value="AA_TRANSFER_CLASS_1"/>
    <property type="match status" value="1"/>
</dbReference>
<evidence type="ECO:0000256" key="1">
    <source>
        <dbReference type="ARBA" id="ARBA00001933"/>
    </source>
</evidence>
<dbReference type="EMBL" id="JAMDMJ010000008">
    <property type="protein sequence ID" value="MCY9595813.1"/>
    <property type="molecule type" value="Genomic_DNA"/>
</dbReference>
<evidence type="ECO:0000256" key="3">
    <source>
        <dbReference type="ARBA" id="ARBA00022679"/>
    </source>
</evidence>
<evidence type="ECO:0000313" key="7">
    <source>
        <dbReference type="EMBL" id="QAV17563.1"/>
    </source>
</evidence>
<dbReference type="Pfam" id="PF00155">
    <property type="entry name" value="Aminotran_1_2"/>
    <property type="match status" value="1"/>
</dbReference>
<dbReference type="RefSeq" id="WP_042229191.1">
    <property type="nucleotide sequence ID" value="NZ_CP026520.1"/>
</dbReference>
<evidence type="ECO:0000259" key="5">
    <source>
        <dbReference type="Pfam" id="PF00155"/>
    </source>
</evidence>
<keyword evidence="3 4" id="KW-0808">Transferase</keyword>
<sequence>MLVLQDYIQKSFADRIGGDKFGKGNEVYKFEKIKRAKAQALKEKPGIPIIDMGLGEPDWMADKEVVNVLSTEAAKRENRFYSDNGSFEFKEAAAAYMERIYGVKGLDPTTEINHCIGSKPALAQIPAVFINPGDITLMTVPGYPVIGTHTQWLGGEVVKMPLLEENGYLPDLNALSDEVKKRAKLLYLNYPNNPTGAVATRAFYEEVVRFAKENEIIVVSDEAYAALTFDGEPPLSFLSVPGAKDVGVAIQSLSKAFNMTGWRLGFVAGNELVLKAFSYAKDNHDSGQFLAIQKAGVYCLNHPEITEATAAKYSRRHGLLAEALGSVGFKVQKPKATFYLYAQAPKGIEDGPRFDSAEDFSQYLITEKLISTVPWDDAGAYVRFSVTFEADGEEEERALIDELKSRLHGLRYIW</sequence>
<dbReference type="SUPFAM" id="SSF53383">
    <property type="entry name" value="PLP-dependent transferases"/>
    <property type="match status" value="1"/>
</dbReference>
<dbReference type="PANTHER" id="PTHR42832">
    <property type="entry name" value="AMINO ACID AMINOTRANSFERASE"/>
    <property type="match status" value="1"/>
</dbReference>
<dbReference type="GeneID" id="95374706"/>
<dbReference type="GO" id="GO:0008483">
    <property type="term" value="F:transaminase activity"/>
    <property type="evidence" value="ECO:0007669"/>
    <property type="project" value="UniProtKB-KW"/>
</dbReference>
<dbReference type="InterPro" id="IPR050881">
    <property type="entry name" value="LL-DAP_aminotransferase"/>
</dbReference>
<dbReference type="GO" id="GO:0030170">
    <property type="term" value="F:pyridoxal phosphate binding"/>
    <property type="evidence" value="ECO:0007669"/>
    <property type="project" value="InterPro"/>
</dbReference>
<dbReference type="InterPro" id="IPR004839">
    <property type="entry name" value="Aminotransferase_I/II_large"/>
</dbReference>
<dbReference type="Proteomes" id="UP001527202">
    <property type="component" value="Unassembled WGS sequence"/>
</dbReference>
<dbReference type="NCBIfam" id="NF004937">
    <property type="entry name" value="PRK06290.1"/>
    <property type="match status" value="1"/>
</dbReference>
<dbReference type="InterPro" id="IPR004838">
    <property type="entry name" value="NHTrfase_class1_PyrdxlP-BS"/>
</dbReference>
<keyword evidence="2 4" id="KW-0032">Aminotransferase</keyword>
<dbReference type="InterPro" id="IPR015422">
    <property type="entry name" value="PyrdxlP-dep_Trfase_small"/>
</dbReference>
<dbReference type="EC" id="2.6.1.-" evidence="4"/>
<dbReference type="AlphaFoldDB" id="A0A410WT83"/>
<dbReference type="OrthoDB" id="9813612at2"/>
<evidence type="ECO:0000313" key="8">
    <source>
        <dbReference type="Proteomes" id="UP000288943"/>
    </source>
</evidence>
<dbReference type="InterPro" id="IPR015424">
    <property type="entry name" value="PyrdxlP-dep_Trfase"/>
</dbReference>
<protein>
    <recommendedName>
        <fullName evidence="4">Aminotransferase</fullName>
        <ecNumber evidence="4">2.6.1.-</ecNumber>
    </recommendedName>
</protein>
<gene>
    <name evidence="6" type="ORF">M5X16_08515</name>
    <name evidence="7" type="ORF">PC41400_07755</name>
</gene>
<organism evidence="7 8">
    <name type="scientific">Paenibacillus chitinolyticus</name>
    <dbReference type="NCBI Taxonomy" id="79263"/>
    <lineage>
        <taxon>Bacteria</taxon>
        <taxon>Bacillati</taxon>
        <taxon>Bacillota</taxon>
        <taxon>Bacilli</taxon>
        <taxon>Bacillales</taxon>
        <taxon>Paenibacillaceae</taxon>
        <taxon>Paenibacillus</taxon>
    </lineage>
</organism>
<proteinExistence type="inferred from homology"/>
<dbReference type="EMBL" id="CP026520">
    <property type="protein sequence ID" value="QAV17563.1"/>
    <property type="molecule type" value="Genomic_DNA"/>
</dbReference>
<dbReference type="Proteomes" id="UP000288943">
    <property type="component" value="Chromosome"/>
</dbReference>
<name>A0A410WT83_9BACL</name>
<dbReference type="PANTHER" id="PTHR42832:SF3">
    <property type="entry name" value="L-GLUTAMINE--4-(METHYLSULFANYL)-2-OXOBUTANOATE AMINOTRANSFERASE"/>
    <property type="match status" value="1"/>
</dbReference>